<evidence type="ECO:0000313" key="1">
    <source>
        <dbReference type="EMBL" id="QPD05219.1"/>
    </source>
</evidence>
<reference evidence="1 2" key="1">
    <citation type="journal article" date="2020" name="ISME J.">
        <title>Enrichment and physiological characterization of a novel comammox Nitrospira indicates ammonium inhibition of complete nitrification.</title>
        <authorList>
            <person name="Sakoula D."/>
            <person name="Koch H."/>
            <person name="Frank J."/>
            <person name="Jetten M.S.M."/>
            <person name="van Kessel M.A.H.J."/>
            <person name="Lucker S."/>
        </authorList>
    </citation>
    <scope>NUCLEOTIDE SEQUENCE [LARGE SCALE GENOMIC DNA]</scope>
    <source>
        <strain evidence="1">Comreactor17</strain>
    </source>
</reference>
<evidence type="ECO:0000313" key="2">
    <source>
        <dbReference type="Proteomes" id="UP000593737"/>
    </source>
</evidence>
<name>A0A7S8J0L5_9BACT</name>
<dbReference type="Proteomes" id="UP000593737">
    <property type="component" value="Chromosome"/>
</dbReference>
<dbReference type="AlphaFoldDB" id="A0A7S8J0L5"/>
<dbReference type="KEGG" id="nkf:Nkreftii_002993"/>
<dbReference type="EMBL" id="CP047423">
    <property type="protein sequence ID" value="QPD05219.1"/>
    <property type="molecule type" value="Genomic_DNA"/>
</dbReference>
<organism evidence="1 2">
    <name type="scientific">Candidatus Nitrospira kreftii</name>
    <dbReference type="NCBI Taxonomy" id="2652173"/>
    <lineage>
        <taxon>Bacteria</taxon>
        <taxon>Pseudomonadati</taxon>
        <taxon>Nitrospirota</taxon>
        <taxon>Nitrospiria</taxon>
        <taxon>Nitrospirales</taxon>
        <taxon>Nitrospiraceae</taxon>
        <taxon>Nitrospira</taxon>
    </lineage>
</organism>
<accession>A0A7S8J0L5</accession>
<proteinExistence type="predicted"/>
<gene>
    <name evidence="1" type="ORF">Nkreftii_002993</name>
</gene>
<sequence>MRCERCKGCMIRDSFVDLRDDTGRVLFEGWRCINCGEVVDPVVLTHRIEVPAKPYQGQTRDRRTWERLTAV</sequence>
<protein>
    <submittedName>
        <fullName evidence="1">Uncharacterized protein</fullName>
    </submittedName>
</protein>